<dbReference type="PANTHER" id="PTHR37089">
    <property type="entry name" value="PROTEIN U-RELATED"/>
    <property type="match status" value="1"/>
</dbReference>
<comment type="caution">
    <text evidence="2">The sequence shown here is derived from an EMBL/GenBank/DDBJ whole genome shotgun (WGS) entry which is preliminary data.</text>
</comment>
<dbReference type="AlphaFoldDB" id="A0A928V4J8"/>
<dbReference type="InterPro" id="IPR053167">
    <property type="entry name" value="Spore_coat_component"/>
</dbReference>
<keyword evidence="3" id="KW-1185">Reference proteome</keyword>
<dbReference type="Pfam" id="PF05229">
    <property type="entry name" value="SCPU"/>
    <property type="match status" value="1"/>
</dbReference>
<gene>
    <name evidence="2" type="ORF">C4F51_04775</name>
</gene>
<dbReference type="SMART" id="SM00972">
    <property type="entry name" value="SCPU"/>
    <property type="match status" value="1"/>
</dbReference>
<dbReference type="Proteomes" id="UP000652567">
    <property type="component" value="Unassembled WGS sequence"/>
</dbReference>
<evidence type="ECO:0000259" key="1">
    <source>
        <dbReference type="Pfam" id="PF05229"/>
    </source>
</evidence>
<protein>
    <submittedName>
        <fullName evidence="2">SCPU domain-containing protein</fullName>
    </submittedName>
</protein>
<evidence type="ECO:0000313" key="2">
    <source>
        <dbReference type="EMBL" id="MBE8716499.1"/>
    </source>
</evidence>
<organism evidence="2 3">
    <name type="scientific">Cellvibrio polysaccharolyticus</name>
    <dbReference type="NCBI Taxonomy" id="2082724"/>
    <lineage>
        <taxon>Bacteria</taxon>
        <taxon>Pseudomonadati</taxon>
        <taxon>Pseudomonadota</taxon>
        <taxon>Gammaproteobacteria</taxon>
        <taxon>Cellvibrionales</taxon>
        <taxon>Cellvibrionaceae</taxon>
        <taxon>Cellvibrio</taxon>
    </lineage>
</organism>
<sequence>MERLQKFHHCTVMKLFLIIAFIFPASSLAVVLNAPTTTTIRMSIVGGCEFSNAPVQNSTAMIGTMNFGSVYHAGGPVEANSAPGQGSIQFRCTPGVTARVTMNAGLYSATVNNRRMRHTNTTNYLSYQLYTTANRNVIWDATTGRSLAFSNDTLQTMTVYGRLPPQSGVLPGTYTDTVTVTITW</sequence>
<evidence type="ECO:0000313" key="3">
    <source>
        <dbReference type="Proteomes" id="UP000652567"/>
    </source>
</evidence>
<accession>A0A928V4J8</accession>
<name>A0A928V4J8_9GAMM</name>
<dbReference type="InterPro" id="IPR007893">
    <property type="entry name" value="Spore_coat_U/FanG"/>
</dbReference>
<dbReference type="EMBL" id="PRDL01000001">
    <property type="protein sequence ID" value="MBE8716499.1"/>
    <property type="molecule type" value="Genomic_DNA"/>
</dbReference>
<feature type="domain" description="Spore coat protein U/FanG" evidence="1">
    <location>
        <begin position="37"/>
        <end position="181"/>
    </location>
</feature>
<proteinExistence type="predicted"/>
<dbReference type="RefSeq" id="WP_193907633.1">
    <property type="nucleotide sequence ID" value="NZ_PRDL01000001.1"/>
</dbReference>
<reference evidence="2" key="1">
    <citation type="submission" date="2018-07" db="EMBL/GenBank/DDBJ databases">
        <title>Genome assembly of strain Ka43.</title>
        <authorList>
            <person name="Kukolya J."/>
            <person name="Nagy I."/>
            <person name="Horvath B."/>
            <person name="Toth A."/>
        </authorList>
    </citation>
    <scope>NUCLEOTIDE SEQUENCE</scope>
    <source>
        <strain evidence="2">KB43</strain>
    </source>
</reference>